<dbReference type="EMBL" id="LT985188">
    <property type="protein sequence ID" value="SPD85887.1"/>
    <property type="molecule type" value="Genomic_DNA"/>
</dbReference>
<name>A0A2N9JCP0_9ACTN</name>
<dbReference type="KEGG" id="mgg:MPLG2_0851"/>
<keyword evidence="2" id="KW-1185">Reference proteome</keyword>
<evidence type="ECO:0000313" key="2">
    <source>
        <dbReference type="Proteomes" id="UP000238164"/>
    </source>
</evidence>
<reference evidence="1 2" key="1">
    <citation type="submission" date="2018-02" db="EMBL/GenBank/DDBJ databases">
        <authorList>
            <person name="Cohen D.B."/>
            <person name="Kent A.D."/>
        </authorList>
    </citation>
    <scope>NUCLEOTIDE SEQUENCE [LARGE SCALE GENOMIC DNA]</scope>
    <source>
        <strain evidence="1">1</strain>
    </source>
</reference>
<gene>
    <name evidence="1" type="ORF">MPLG2_0851</name>
</gene>
<protein>
    <submittedName>
        <fullName evidence="1">Uncharacterized protein</fullName>
    </submittedName>
</protein>
<sequence>MTMMQQGVPVRVPDRVLVLQELLEQIDQVSQAGDPDGELASLQAEYRLLRGEL</sequence>
<dbReference type="AlphaFoldDB" id="A0A2N9JCP0"/>
<evidence type="ECO:0000313" key="1">
    <source>
        <dbReference type="EMBL" id="SPD85887.1"/>
    </source>
</evidence>
<proteinExistence type="predicted"/>
<dbReference type="RefSeq" id="WP_158680857.1">
    <property type="nucleotide sequence ID" value="NZ_BAAAGO010000041.1"/>
</dbReference>
<dbReference type="Proteomes" id="UP000238164">
    <property type="component" value="Chromosome 1"/>
</dbReference>
<organism evidence="1 2">
    <name type="scientific">Micropruina glycogenica</name>
    <dbReference type="NCBI Taxonomy" id="75385"/>
    <lineage>
        <taxon>Bacteria</taxon>
        <taxon>Bacillati</taxon>
        <taxon>Actinomycetota</taxon>
        <taxon>Actinomycetes</taxon>
        <taxon>Propionibacteriales</taxon>
        <taxon>Nocardioidaceae</taxon>
        <taxon>Micropruina</taxon>
    </lineage>
</organism>
<accession>A0A2N9JCP0</accession>